<dbReference type="GO" id="GO:0016705">
    <property type="term" value="F:oxidoreductase activity, acting on paired donors, with incorporation or reduction of molecular oxygen"/>
    <property type="evidence" value="ECO:0007669"/>
    <property type="project" value="InterPro"/>
</dbReference>
<comment type="similarity">
    <text evidence="1">To bacterial alkanal monooxygenase alpha and beta chains.</text>
</comment>
<dbReference type="Pfam" id="PF00296">
    <property type="entry name" value="Bac_luciferase"/>
    <property type="match status" value="1"/>
</dbReference>
<dbReference type="GO" id="GO:0005829">
    <property type="term" value="C:cytosol"/>
    <property type="evidence" value="ECO:0007669"/>
    <property type="project" value="TreeGrafter"/>
</dbReference>
<dbReference type="InterPro" id="IPR011251">
    <property type="entry name" value="Luciferase-like_dom"/>
</dbReference>
<dbReference type="SUPFAM" id="SSF51679">
    <property type="entry name" value="Bacterial luciferase-like"/>
    <property type="match status" value="1"/>
</dbReference>
<sequence length="348" mass="38980">MRYGKGRLNERRILVIKLSVLDQVPRSSETTNEIALKETADLAQAAESMGYFRYWVAEHHDLHGLLSPSPEILLAYIGAKTNSIRLGAGAILLPHYAPFKVAESFHMLANLFPGRIDLGLGRSPGGSAEAAEALSGNFIERIHTMDERMTELMHFLKRDFPEGHKYASLQAVPLPYEQPAVYMLGTSKKSAALAAKHNLQYVYGHFMDDQNGQDVIAHYRKRANQATKPIVCVFVLCAESNEKARQLYRSVRLWQTANQQGRMMAAIPTEAETAYFLTQLNEEDRAAVMNVPSTAIVGDKQHVKERLDAIANSLHVDELMVLTHAPELSDRLHSYRLLAEIYPQLVSL</sequence>
<evidence type="ECO:0000259" key="2">
    <source>
        <dbReference type="Pfam" id="PF00296"/>
    </source>
</evidence>
<evidence type="ECO:0000313" key="4">
    <source>
        <dbReference type="Proteomes" id="UP000216207"/>
    </source>
</evidence>
<comment type="caution">
    <text evidence="3">The sequence shown here is derived from an EMBL/GenBank/DDBJ whole genome shotgun (WGS) entry which is preliminary data.</text>
</comment>
<evidence type="ECO:0000256" key="1">
    <source>
        <dbReference type="ARBA" id="ARBA00007789"/>
    </source>
</evidence>
<dbReference type="PANTHER" id="PTHR30137:SF20">
    <property type="entry name" value="N-ACETYL-S-ALKYLCYSTEINE MONOOXYGENASE"/>
    <property type="match status" value="1"/>
</dbReference>
<dbReference type="InterPro" id="IPR036661">
    <property type="entry name" value="Luciferase-like_sf"/>
</dbReference>
<dbReference type="EMBL" id="NPCC01000004">
    <property type="protein sequence ID" value="PAE90742.1"/>
    <property type="molecule type" value="Genomic_DNA"/>
</dbReference>
<dbReference type="InterPro" id="IPR050766">
    <property type="entry name" value="Bact_Lucif_Oxidored"/>
</dbReference>
<protein>
    <recommendedName>
        <fullName evidence="2">Luciferase-like domain-containing protein</fullName>
    </recommendedName>
</protein>
<dbReference type="AlphaFoldDB" id="A0A268P4S7"/>
<organism evidence="3 4">
    <name type="scientific">Shouchella clausii</name>
    <name type="common">Alkalihalobacillus clausii</name>
    <dbReference type="NCBI Taxonomy" id="79880"/>
    <lineage>
        <taxon>Bacteria</taxon>
        <taxon>Bacillati</taxon>
        <taxon>Bacillota</taxon>
        <taxon>Bacilli</taxon>
        <taxon>Bacillales</taxon>
        <taxon>Bacillaceae</taxon>
        <taxon>Shouchella</taxon>
    </lineage>
</organism>
<dbReference type="InterPro" id="IPR019949">
    <property type="entry name" value="CmoO-like"/>
</dbReference>
<dbReference type="CDD" id="cd00347">
    <property type="entry name" value="Flavin_utilizing_monoxygenases"/>
    <property type="match status" value="1"/>
</dbReference>
<evidence type="ECO:0000313" key="3">
    <source>
        <dbReference type="EMBL" id="PAE90742.1"/>
    </source>
</evidence>
<dbReference type="Gene3D" id="3.20.20.30">
    <property type="entry name" value="Luciferase-like domain"/>
    <property type="match status" value="1"/>
</dbReference>
<reference evidence="3 4" key="1">
    <citation type="submission" date="2017-07" db="EMBL/GenBank/DDBJ databases">
        <title>Isolation and whole genome analysis of endospore-forming bacteria from heroin.</title>
        <authorList>
            <person name="Kalinowski J."/>
            <person name="Ahrens B."/>
            <person name="Al-Dilaimi A."/>
            <person name="Winkler A."/>
            <person name="Wibberg D."/>
            <person name="Schleenbecker U."/>
            <person name="Ruckert C."/>
            <person name="Wolfel R."/>
            <person name="Grass G."/>
        </authorList>
    </citation>
    <scope>NUCLEOTIDE SEQUENCE [LARGE SCALE GENOMIC DNA]</scope>
    <source>
        <strain evidence="3 4">7539</strain>
    </source>
</reference>
<gene>
    <name evidence="3" type="ORF">CHH72_02360</name>
</gene>
<dbReference type="PANTHER" id="PTHR30137">
    <property type="entry name" value="LUCIFERASE-LIKE MONOOXYGENASE"/>
    <property type="match status" value="1"/>
</dbReference>
<dbReference type="NCBIfam" id="TIGR03558">
    <property type="entry name" value="oxido_grp_1"/>
    <property type="match status" value="1"/>
</dbReference>
<name>A0A268P4S7_SHOCL</name>
<accession>A0A268P4S7</accession>
<proteinExistence type="predicted"/>
<feature type="domain" description="Luciferase-like" evidence="2">
    <location>
        <begin position="25"/>
        <end position="312"/>
    </location>
</feature>
<dbReference type="Proteomes" id="UP000216207">
    <property type="component" value="Unassembled WGS sequence"/>
</dbReference>